<evidence type="ECO:0000313" key="5">
    <source>
        <dbReference type="Proteomes" id="UP000678499"/>
    </source>
</evidence>
<organism evidence="4">
    <name type="scientific">Notodromas monacha</name>
    <dbReference type="NCBI Taxonomy" id="399045"/>
    <lineage>
        <taxon>Eukaryota</taxon>
        <taxon>Metazoa</taxon>
        <taxon>Ecdysozoa</taxon>
        <taxon>Arthropoda</taxon>
        <taxon>Crustacea</taxon>
        <taxon>Oligostraca</taxon>
        <taxon>Ostracoda</taxon>
        <taxon>Podocopa</taxon>
        <taxon>Podocopida</taxon>
        <taxon>Cypridocopina</taxon>
        <taxon>Cypridoidea</taxon>
        <taxon>Cyprididae</taxon>
        <taxon>Notodromas</taxon>
    </lineage>
</organism>
<name>A0A7R9BG26_9CRUS</name>
<dbReference type="GO" id="GO:0005739">
    <property type="term" value="C:mitochondrion"/>
    <property type="evidence" value="ECO:0007669"/>
    <property type="project" value="TreeGrafter"/>
</dbReference>
<evidence type="ECO:0000256" key="1">
    <source>
        <dbReference type="ARBA" id="ARBA00022793"/>
    </source>
</evidence>
<protein>
    <submittedName>
        <fullName evidence="4">Uncharacterized protein</fullName>
    </submittedName>
</protein>
<dbReference type="PANTHER" id="PTHR10067">
    <property type="entry name" value="PHOSPHATIDYLSERINE DECARBOXYLASE"/>
    <property type="match status" value="1"/>
</dbReference>
<dbReference type="EMBL" id="CAJPEX010000254">
    <property type="protein sequence ID" value="CAG0914627.1"/>
    <property type="molecule type" value="Genomic_DNA"/>
</dbReference>
<dbReference type="Proteomes" id="UP000678499">
    <property type="component" value="Unassembled WGS sequence"/>
</dbReference>
<dbReference type="EMBL" id="OA882291">
    <property type="protein sequence ID" value="CAD7274475.1"/>
    <property type="molecule type" value="Genomic_DNA"/>
</dbReference>
<dbReference type="GO" id="GO:0006646">
    <property type="term" value="P:phosphatidylethanolamine biosynthetic process"/>
    <property type="evidence" value="ECO:0007669"/>
    <property type="project" value="TreeGrafter"/>
</dbReference>
<sequence length="936" mass="103918">MTYCTYCLILGVGNSLRFFSMNSAACNVCFNKFGFFSSPKACVDCGRPVCRDCYKKPKGVVGFDDICLGCYEKEALKTQVPNDAVEAPAALTKRLRALADPNAPPPVVVYCDNRYSQLKRGLSKEDAEIVNRLAKLQEGRTTTRSQVTDDMIAERLQRLRSATPSDCDHESVTYLSDIPLSNKRQPAPVLPETAEDLIKRVTEEVNIDASCQQKAKDHVEDIAKRLRQLGRDDVGENIHGDSRSCRTSDSGAIDSLILDEDVEAVAARYVAEAELEKATRMRDTQEEMKYDSGGEELPFCTICNEDATIRCISCQHEGAPCCGDAGGTSVGSDEFRSVLPSAVSDWSSVFCLDEPGHISVSQSLHELVSCCREFCSMRHAWSGVECSWLAHCVCCVSLPFSQSVSLCMNSCRVAVNSAACATRGVEWSELAWSYRSAVAEDGCLVRRVLMMPVLPRRRLLSLHWKLVLAAAGNQLCVVRQTLVGLRPRSSQTPDRDSESAMLKGAGVGGGRRRRGEGLLLRGSRWKWKRYWTALSVLVANVLGYLLYLQFQDSFVEEEDEEEEETALTAVPVGFWQKCMMALPWRHLSRGWGYFHSVELPPFLQPVLIGGYAKITGCDLDEAADSDYSHYRKIGDFFKRALKPGCRPVDETAALVSCGGVGAPCCGDAGGTSVGSDEFRSVLPLAVSDWSSVFCLDEPGHISVSQSLHELVSCCREFCSMRHAWSGVEWSWRGRTSRQWQKMAVVGCLVRRVLMMPVLPRRGLVSLHWKLVSAAAGNQSCVVRRTLVGLRPRSSQTPDRDSESAMLEGAGVGGGRRRQGEGLLLRGSRWKWKRYWTALSVLVANVLGYLLYLQFEDSFVEEEDEEEEETALTAVPVGFWQKCMMALPWRHLSRGWGYFHSVELPPFLRPVLIGSYAKITGCDLDEAADSDYSHYRN</sequence>
<keyword evidence="5" id="KW-1185">Reference proteome</keyword>
<proteinExistence type="predicted"/>
<feature type="region of interest" description="Disordered" evidence="3">
    <location>
        <begin position="791"/>
        <end position="817"/>
    </location>
</feature>
<keyword evidence="1" id="KW-0210">Decarboxylase</keyword>
<evidence type="ECO:0000313" key="4">
    <source>
        <dbReference type="EMBL" id="CAD7274475.1"/>
    </source>
</evidence>
<dbReference type="Gene3D" id="3.30.40.10">
    <property type="entry name" value="Zinc/RING finger domain, C3HC4 (zinc finger)"/>
    <property type="match status" value="1"/>
</dbReference>
<evidence type="ECO:0000256" key="2">
    <source>
        <dbReference type="ARBA" id="ARBA00023239"/>
    </source>
</evidence>
<reference evidence="4" key="1">
    <citation type="submission" date="2020-11" db="EMBL/GenBank/DDBJ databases">
        <authorList>
            <person name="Tran Van P."/>
        </authorList>
    </citation>
    <scope>NUCLEOTIDE SEQUENCE</scope>
</reference>
<gene>
    <name evidence="4" type="ORF">NMOB1V02_LOCUS2306</name>
</gene>
<dbReference type="InterPro" id="IPR011011">
    <property type="entry name" value="Znf_FYVE_PHD"/>
</dbReference>
<dbReference type="SUPFAM" id="SSF57903">
    <property type="entry name" value="FYVE/PHD zinc finger"/>
    <property type="match status" value="1"/>
</dbReference>
<feature type="region of interest" description="Disordered" evidence="3">
    <location>
        <begin position="487"/>
        <end position="512"/>
    </location>
</feature>
<dbReference type="PANTHER" id="PTHR10067:SF6">
    <property type="entry name" value="PHOSPHATIDYLSERINE DECARBOXYLASE PROENZYME, MITOCHONDRIAL"/>
    <property type="match status" value="1"/>
</dbReference>
<accession>A0A7R9BG26</accession>
<evidence type="ECO:0000256" key="3">
    <source>
        <dbReference type="SAM" id="MobiDB-lite"/>
    </source>
</evidence>
<keyword evidence="2" id="KW-0456">Lyase</keyword>
<dbReference type="AlphaFoldDB" id="A0A7R9BG26"/>
<dbReference type="InterPro" id="IPR013083">
    <property type="entry name" value="Znf_RING/FYVE/PHD"/>
</dbReference>
<dbReference type="GO" id="GO:0004609">
    <property type="term" value="F:phosphatidylserine decarboxylase activity"/>
    <property type="evidence" value="ECO:0007669"/>
    <property type="project" value="InterPro"/>
</dbReference>
<dbReference type="OrthoDB" id="5407799at2759"/>
<dbReference type="InterPro" id="IPR003817">
    <property type="entry name" value="PS_Dcarbxylase"/>
</dbReference>
<dbReference type="CDD" id="cd00065">
    <property type="entry name" value="FYVE_like_SF"/>
    <property type="match status" value="1"/>
</dbReference>